<evidence type="ECO:0000256" key="4">
    <source>
        <dbReference type="ARBA" id="ARBA00022729"/>
    </source>
</evidence>
<dbReference type="PROSITE" id="PS00010">
    <property type="entry name" value="ASX_HYDROXYL"/>
    <property type="match status" value="6"/>
</dbReference>
<dbReference type="PROSITE" id="PS50026">
    <property type="entry name" value="EGF_3"/>
    <property type="match status" value="8"/>
</dbReference>
<dbReference type="PROSITE" id="PS00022">
    <property type="entry name" value="EGF_1"/>
    <property type="match status" value="4"/>
</dbReference>
<dbReference type="SUPFAM" id="SSF57196">
    <property type="entry name" value="EGF/Laminin"/>
    <property type="match status" value="4"/>
</dbReference>
<dbReference type="InterPro" id="IPR000742">
    <property type="entry name" value="EGF"/>
</dbReference>
<dbReference type="EMBL" id="GG666594">
    <property type="protein sequence ID" value="EEN51148.1"/>
    <property type="molecule type" value="Genomic_DNA"/>
</dbReference>
<dbReference type="InterPro" id="IPR051957">
    <property type="entry name" value="CRISP-LCCL_domain"/>
</dbReference>
<feature type="disulfide bond" evidence="8">
    <location>
        <begin position="392"/>
        <end position="402"/>
    </location>
</feature>
<feature type="domain" description="EGF-like" evidence="11">
    <location>
        <begin position="202"/>
        <end position="242"/>
    </location>
</feature>
<dbReference type="PROSITE" id="PS51041">
    <property type="entry name" value="EMI"/>
    <property type="match status" value="1"/>
</dbReference>
<feature type="domain" description="EMI" evidence="13">
    <location>
        <begin position="29"/>
        <end position="87"/>
    </location>
</feature>
<dbReference type="CDD" id="cd00054">
    <property type="entry name" value="EGF_CA"/>
    <property type="match status" value="2"/>
</dbReference>
<dbReference type="SMART" id="SM00179">
    <property type="entry name" value="EGF_CA"/>
    <property type="match status" value="8"/>
</dbReference>
<dbReference type="PANTHER" id="PTHR31331:SF1">
    <property type="entry name" value="CYSTEINE RICH SECRETORY PROTEIN LCCL DOMAIN CONTAINING 2"/>
    <property type="match status" value="1"/>
</dbReference>
<dbReference type="Pfam" id="PF12662">
    <property type="entry name" value="cEGF"/>
    <property type="match status" value="3"/>
</dbReference>
<dbReference type="PROSITE" id="PS50820">
    <property type="entry name" value="LCCL"/>
    <property type="match status" value="10"/>
</dbReference>
<feature type="disulfide bond" evidence="8">
    <location>
        <begin position="532"/>
        <end position="541"/>
    </location>
</feature>
<feature type="disulfide bond" evidence="8">
    <location>
        <begin position="90"/>
        <end position="100"/>
    </location>
</feature>
<keyword evidence="2" id="KW-0964">Secreted</keyword>
<dbReference type="Pfam" id="PF07645">
    <property type="entry name" value="EGF_CA"/>
    <property type="match status" value="2"/>
</dbReference>
<feature type="compositionally biased region" description="Pro residues" evidence="9">
    <location>
        <begin position="994"/>
        <end position="1006"/>
    </location>
</feature>
<feature type="signal peptide" evidence="10">
    <location>
        <begin position="1"/>
        <end position="22"/>
    </location>
</feature>
<comment type="subcellular location">
    <subcellularLocation>
        <location evidence="1">Secreted</location>
    </subcellularLocation>
</comment>
<feature type="disulfide bond" evidence="8">
    <location>
        <begin position="108"/>
        <end position="117"/>
    </location>
</feature>
<feature type="region of interest" description="Disordered" evidence="9">
    <location>
        <begin position="992"/>
        <end position="1019"/>
    </location>
</feature>
<evidence type="ECO:0000256" key="3">
    <source>
        <dbReference type="ARBA" id="ARBA00022536"/>
    </source>
</evidence>
<feature type="domain" description="EGF-like" evidence="11">
    <location>
        <begin position="469"/>
        <end position="504"/>
    </location>
</feature>
<feature type="domain" description="LCCL" evidence="12">
    <location>
        <begin position="1193"/>
        <end position="1276"/>
    </location>
</feature>
<dbReference type="SUPFAM" id="SSF57184">
    <property type="entry name" value="Growth factor receptor domain"/>
    <property type="match status" value="2"/>
</dbReference>
<dbReference type="InterPro" id="IPR018097">
    <property type="entry name" value="EGF_Ca-bd_CS"/>
</dbReference>
<feature type="domain" description="LCCL" evidence="12">
    <location>
        <begin position="1093"/>
        <end position="1173"/>
    </location>
</feature>
<dbReference type="InterPro" id="IPR004043">
    <property type="entry name" value="LCCL"/>
</dbReference>
<dbReference type="FunFam" id="2.10.25.10:FF:000240">
    <property type="entry name" value="Vitamin K-dependent protein S"/>
    <property type="match status" value="3"/>
</dbReference>
<dbReference type="Pfam" id="PF14670">
    <property type="entry name" value="FXa_inhibition"/>
    <property type="match status" value="1"/>
</dbReference>
<proteinExistence type="predicted"/>
<keyword evidence="7" id="KW-0325">Glycoprotein</keyword>
<dbReference type="SMART" id="SM00603">
    <property type="entry name" value="LCCL"/>
    <property type="match status" value="10"/>
</dbReference>
<dbReference type="Gene3D" id="2.10.25.10">
    <property type="entry name" value="Laminin"/>
    <property type="match status" value="12"/>
</dbReference>
<feature type="domain" description="EGF-like" evidence="11">
    <location>
        <begin position="1800"/>
        <end position="1832"/>
    </location>
</feature>
<feature type="disulfide bond" evidence="8">
    <location>
        <begin position="514"/>
        <end position="524"/>
    </location>
</feature>
<dbReference type="eggNOG" id="KOG1217">
    <property type="taxonomic scope" value="Eukaryota"/>
</dbReference>
<dbReference type="Pfam" id="PF03815">
    <property type="entry name" value="LCCL"/>
    <property type="match status" value="9"/>
</dbReference>
<evidence type="ECO:0000259" key="12">
    <source>
        <dbReference type="PROSITE" id="PS50820"/>
    </source>
</evidence>
<name>C3Z8P3_BRAFL</name>
<dbReference type="eggNOG" id="KOG1216">
    <property type="taxonomic scope" value="Eukaryota"/>
</dbReference>
<evidence type="ECO:0000256" key="7">
    <source>
        <dbReference type="ARBA" id="ARBA00023180"/>
    </source>
</evidence>
<feature type="chain" id="PRO_5002936092" evidence="10">
    <location>
        <begin position="23"/>
        <end position="1896"/>
    </location>
</feature>
<evidence type="ECO:0000256" key="8">
    <source>
        <dbReference type="PROSITE-ProRule" id="PRU00076"/>
    </source>
</evidence>
<protein>
    <submittedName>
        <fullName evidence="14">Uncharacterized protein</fullName>
    </submittedName>
</protein>
<dbReference type="FunFam" id="2.10.25.10:FF:000014">
    <property type="entry name" value="Latent-transforming growth factor beta-binding protein 3"/>
    <property type="match status" value="1"/>
</dbReference>
<sequence length="1896" mass="199431">MAGRLVLMLVGIVVAAAPFVTGTDLSASGAHVCSRQEGYQQPYTVSERASRTQVYYSSCWVFFQCTRTRTVYECCTGWQQSGNSCPTPICSSACQNGGACTAPGVCTCTAGFTGSRCQTDKDECSSGNGGCDQTCTNTRGSYTCSCRQGFVLDSDGRGCSDHDECAANDHGCQQQCQNSHGGYSCGCEDGYELASNGKNCNDIDECASNPCSQTCTQNAPGHGYQCSCGDGYILGDDGTSCEPQCPQGCANGGRCASPGVCDCVDGFAGDACQEPVCAPPCENGGVCDAPDVCFCQPGFNGDRCENDIDECAVGNGGCAHECVNELGSYHCECRDGWVLDGNGRGCSDHDECATNSHGCDLCENMAGSYRCYCEDGYLLADDGKKCVDINECEGDNGCEEICMNTNGSYACACLPGFYLDGNGFNCLDHDECATHDHGCQHQCVNARGFYSCECHDGFLLQDDLRSCVDIDECAAEEPPCEQICENSEGGYQCRCEEGYQLNPEEPGGLCEPVCDPPCAAGGNCAAPDTCKCSPGFAGTYCEIDIKARLRQSGDHWTKNSTGCQCYYDYSRFDCPCCVPGGCQCTNEHPDQCVQCGYGHTCGLLDLTGVDAWTLKETGCQCPRDNNINLTCPCCQNRGCPCTSVPGRCTQCGREAFCEGESPDGRHGSGRSSVRSVREFSRRGSSYTMGSPWIVLLLGAVCGLAAGSPVHVLHVRQAATPIECGTESRHMDGDTYTVTCPAGCASNGKTVWGTDVFTDDSSICRAAIHAGRISDSGGDVTVYKLPGEGSYAGTSQNGVQTAPVLCPADCASAGSNVWGSAIYTDDSSICRAAINDGRIPTHGGEVTVYKLPGQDSYQESDQHGVRTFPYGGWGGSFAFSQNPAEEEPAEQSSAYSADCNTQSRHVDGETFTASCPAGCAAIGATVWGSAVYTDDSGICRAAIHDGRISDAGGEVTVYKQPGQDSYSASDQHGIRTVAYGTWGGSFAFTAAIPQQAPPEPTPAPGPPMMDCNTEPRQLDGESTTKLYKDTVSSISVQCPEGCLESGSTVWGFVIYTDDSSLCRAAIHDGRIPASGGEVTVYKLPGQDSYLAAEQHGITTRDVVCPAGCETGATVWGLVIYTDDSSICRAAIHDGRITNSGGEITVYKIPGQDSYLSSEQNGVPTLPYSSWGGSFAFTPDPAVPQQDEEPQEEPAPGSIDCSTESRQLDGDVRTVTCPAGCLTGAGTIWGTVIYTDDSSICGAAIHDGRLEDSGGEVTLYKIPGQDSYLGTQQNGITTAGHCDLPYAIQRHGRGVFHDSSICRAAIHDGRIPASGGEVEVFKHPGQDSYEGSEENGIQTLLYGSWGGSFAFTSDIPQQAPPEPTTAPGPPTMDCNTEPRQLDGEDITYGSWGGSFAFSPNTVDCHTQSRDRDGDSYTVICPAGCDSGATVWGFVIYTDDSSICRAAIHDGRITNSGGEITVYKIPGQDSYLGSEQNGIQTLQYSSWGGSFAFTPDPVMPQQGEGEQEEPEQGSIDCHTESRQLDGDTLTVTCPAGCLAGASTIWGLVIYTDDSSICGAAIHDGMLTDAGGEVTLYKLPGQDSYLGSEQNGMQTNPYGSWGGSFAFSPELAVLPVVLRWEEQSGVKSFTQIRIPASGGEVTVYKISGQDSYQGSDQNGIETLGYGSWGGSFAFTADPVIPPEEQPEPQEPGSGSPTADCNTESRQLDGDTATLTCPGGCKQTGGAVWGTVIYTDDSSVCRAAIHAGRIEDSGGEVTVYMMDGQDSYEGSESNGVSSLHYGSWGGSFGFTPGNEEGGQEGEGGPEFTCSVSCENGGVCVAQDKCECPDGFGGEHCESDAEEAIDGWTLTETGCACPWGEPGNTACACCRNRGCLCDQAHPNRCSQCGRPYDCGLTGIGWP</sequence>
<keyword evidence="4 10" id="KW-0732">Signal</keyword>
<keyword evidence="6 8" id="KW-1015">Disulfide bond</keyword>
<feature type="domain" description="LCCL" evidence="12">
    <location>
        <begin position="892"/>
        <end position="985"/>
    </location>
</feature>
<feature type="domain" description="EGF-like" evidence="11">
    <location>
        <begin position="273"/>
        <end position="305"/>
    </location>
</feature>
<feature type="domain" description="LCCL" evidence="12">
    <location>
        <begin position="1004"/>
        <end position="1092"/>
    </location>
</feature>
<dbReference type="eggNOG" id="KOG3017">
    <property type="taxonomic scope" value="Eukaryota"/>
</dbReference>
<feature type="domain" description="LCCL" evidence="12">
    <location>
        <begin position="717"/>
        <end position="800"/>
    </location>
</feature>
<gene>
    <name evidence="14" type="ORF">BRAFLDRAFT_118605</name>
</gene>
<dbReference type="InterPro" id="IPR011489">
    <property type="entry name" value="EMI_domain"/>
</dbReference>
<feature type="domain" description="LCCL" evidence="12">
    <location>
        <begin position="803"/>
        <end position="876"/>
    </location>
</feature>
<evidence type="ECO:0000313" key="14">
    <source>
        <dbReference type="EMBL" id="EEN51148.1"/>
    </source>
</evidence>
<dbReference type="Gene3D" id="2.170.130.20">
    <property type="entry name" value="LCCL-like domain"/>
    <property type="match status" value="11"/>
</dbReference>
<evidence type="ECO:0000256" key="9">
    <source>
        <dbReference type="SAM" id="MobiDB-lite"/>
    </source>
</evidence>
<keyword evidence="5" id="KW-0677">Repeat</keyword>
<dbReference type="InterPro" id="IPR026823">
    <property type="entry name" value="cEGF"/>
</dbReference>
<feature type="domain" description="LCCL" evidence="12">
    <location>
        <begin position="1508"/>
        <end position="1601"/>
    </location>
</feature>
<dbReference type="InterPro" id="IPR049883">
    <property type="entry name" value="NOTCH1_EGF-like"/>
</dbReference>
<feature type="region of interest" description="Disordered" evidence="9">
    <location>
        <begin position="1175"/>
        <end position="1202"/>
    </location>
</feature>
<evidence type="ECO:0000259" key="13">
    <source>
        <dbReference type="PROSITE" id="PS51041"/>
    </source>
</evidence>
<feature type="domain" description="LCCL" evidence="12">
    <location>
        <begin position="1278"/>
        <end position="1347"/>
    </location>
</feature>
<evidence type="ECO:0000256" key="6">
    <source>
        <dbReference type="ARBA" id="ARBA00023157"/>
    </source>
</evidence>
<dbReference type="PROSITE" id="PS01187">
    <property type="entry name" value="EGF_CA"/>
    <property type="match status" value="2"/>
</dbReference>
<feature type="domain" description="LCCL" evidence="12">
    <location>
        <begin position="1690"/>
        <end position="1783"/>
    </location>
</feature>
<reference evidence="14" key="1">
    <citation type="journal article" date="2008" name="Nature">
        <title>The amphioxus genome and the evolution of the chordate karyotype.</title>
        <authorList>
            <consortium name="US DOE Joint Genome Institute (JGI-PGF)"/>
            <person name="Putnam N.H."/>
            <person name="Butts T."/>
            <person name="Ferrier D.E.K."/>
            <person name="Furlong R.F."/>
            <person name="Hellsten U."/>
            <person name="Kawashima T."/>
            <person name="Robinson-Rechavi M."/>
            <person name="Shoguchi E."/>
            <person name="Terry A."/>
            <person name="Yu J.-K."/>
            <person name="Benito-Gutierrez E.L."/>
            <person name="Dubchak I."/>
            <person name="Garcia-Fernandez J."/>
            <person name="Gibson-Brown J.J."/>
            <person name="Grigoriev I.V."/>
            <person name="Horton A.C."/>
            <person name="de Jong P.J."/>
            <person name="Jurka J."/>
            <person name="Kapitonov V.V."/>
            <person name="Kohara Y."/>
            <person name="Kuroki Y."/>
            <person name="Lindquist E."/>
            <person name="Lucas S."/>
            <person name="Osoegawa K."/>
            <person name="Pennacchio L.A."/>
            <person name="Salamov A.A."/>
            <person name="Satou Y."/>
            <person name="Sauka-Spengler T."/>
            <person name="Schmutz J."/>
            <person name="Shin-I T."/>
            <person name="Toyoda A."/>
            <person name="Bronner-Fraser M."/>
            <person name="Fujiyama A."/>
            <person name="Holland L.Z."/>
            <person name="Holland P.W.H."/>
            <person name="Satoh N."/>
            <person name="Rokhsar D.S."/>
        </authorList>
    </citation>
    <scope>NUCLEOTIDE SEQUENCE [LARGE SCALE GENOMIC DNA]</scope>
    <source>
        <strain evidence="14">S238N-H82</strain>
        <tissue evidence="14">Testes</tissue>
    </source>
</reference>
<dbReference type="InParanoid" id="C3Z8P3"/>
<comment type="caution">
    <text evidence="8">Lacks conserved residue(s) required for the propagation of feature annotation.</text>
</comment>
<feature type="domain" description="LCCL" evidence="12">
    <location>
        <begin position="1396"/>
        <end position="1488"/>
    </location>
</feature>
<feature type="disulfide bond" evidence="8">
    <location>
        <begin position="1804"/>
        <end position="1814"/>
    </location>
</feature>
<dbReference type="GO" id="GO:0005576">
    <property type="term" value="C:extracellular region"/>
    <property type="evidence" value="ECO:0007669"/>
    <property type="project" value="UniProtKB-SubCell"/>
</dbReference>
<feature type="domain" description="EGF-like" evidence="11">
    <location>
        <begin position="388"/>
        <end position="427"/>
    </location>
</feature>
<organism>
    <name type="scientific">Branchiostoma floridae</name>
    <name type="common">Florida lancelet</name>
    <name type="synonym">Amphioxus</name>
    <dbReference type="NCBI Taxonomy" id="7739"/>
    <lineage>
        <taxon>Eukaryota</taxon>
        <taxon>Metazoa</taxon>
        <taxon>Chordata</taxon>
        <taxon>Cephalochordata</taxon>
        <taxon>Leptocardii</taxon>
        <taxon>Amphioxiformes</taxon>
        <taxon>Branchiostomatidae</taxon>
        <taxon>Branchiostoma</taxon>
    </lineage>
</organism>
<dbReference type="InterPro" id="IPR000152">
    <property type="entry name" value="EGF-type_Asp/Asn_hydroxyl_site"/>
</dbReference>
<evidence type="ECO:0000256" key="2">
    <source>
        <dbReference type="ARBA" id="ARBA00022525"/>
    </source>
</evidence>
<feature type="region of interest" description="Disordered" evidence="9">
    <location>
        <begin position="1670"/>
        <end position="1701"/>
    </location>
</feature>
<feature type="domain" description="EGF-like" evidence="11">
    <location>
        <begin position="511"/>
        <end position="542"/>
    </location>
</feature>
<evidence type="ECO:0000256" key="10">
    <source>
        <dbReference type="SAM" id="SignalP"/>
    </source>
</evidence>
<feature type="disulfide bond" evidence="8">
    <location>
        <begin position="1822"/>
        <end position="1831"/>
    </location>
</feature>
<accession>C3Z8P3</accession>
<feature type="domain" description="EGF-like" evidence="11">
    <location>
        <begin position="86"/>
        <end position="118"/>
    </location>
</feature>
<dbReference type="SMART" id="SM00181">
    <property type="entry name" value="EGF"/>
    <property type="match status" value="13"/>
</dbReference>
<dbReference type="FunFam" id="2.10.25.10:FF:000005">
    <property type="entry name" value="Fibrillin 2"/>
    <property type="match status" value="1"/>
</dbReference>
<keyword evidence="3 8" id="KW-0245">EGF-like domain</keyword>
<feature type="domain" description="EGF-like" evidence="11">
    <location>
        <begin position="307"/>
        <end position="347"/>
    </location>
</feature>
<dbReference type="InterPro" id="IPR009030">
    <property type="entry name" value="Growth_fac_rcpt_cys_sf"/>
</dbReference>
<feature type="disulfide bond" evidence="8">
    <location>
        <begin position="277"/>
        <end position="287"/>
    </location>
</feature>
<dbReference type="PANTHER" id="PTHR31331">
    <property type="entry name" value="LCCL DOMAIN PROTEIN (AFU_ORTHOLOGUE AFUA_5G08630)"/>
    <property type="match status" value="1"/>
</dbReference>
<dbReference type="SUPFAM" id="SSF69848">
    <property type="entry name" value="LCCL domain"/>
    <property type="match status" value="11"/>
</dbReference>
<evidence type="ECO:0000256" key="5">
    <source>
        <dbReference type="ARBA" id="ARBA00022737"/>
    </source>
</evidence>
<dbReference type="PROSITE" id="PS01186">
    <property type="entry name" value="EGF_2"/>
    <property type="match status" value="10"/>
</dbReference>
<feature type="disulfide bond" evidence="8">
    <location>
        <begin position="295"/>
        <end position="304"/>
    </location>
</feature>
<dbReference type="InterPro" id="IPR001881">
    <property type="entry name" value="EGF-like_Ca-bd_dom"/>
</dbReference>
<dbReference type="GO" id="GO:0005509">
    <property type="term" value="F:calcium ion binding"/>
    <property type="evidence" value="ECO:0007669"/>
    <property type="project" value="InterPro"/>
</dbReference>
<dbReference type="InterPro" id="IPR036609">
    <property type="entry name" value="LCCL_sf"/>
</dbReference>
<evidence type="ECO:0000256" key="1">
    <source>
        <dbReference type="ARBA" id="ARBA00004613"/>
    </source>
</evidence>
<evidence type="ECO:0000259" key="11">
    <source>
        <dbReference type="PROSITE" id="PS50026"/>
    </source>
</evidence>